<feature type="region of interest" description="Disordered" evidence="2">
    <location>
        <begin position="31"/>
        <end position="111"/>
    </location>
</feature>
<dbReference type="PANTHER" id="PTHR16284">
    <property type="entry name" value="PROTEIN CDV3 HOMOLOG"/>
    <property type="match status" value="1"/>
</dbReference>
<dbReference type="Pfam" id="PF15359">
    <property type="entry name" value="CDV3"/>
    <property type="match status" value="1"/>
</dbReference>
<evidence type="ECO:0008006" key="5">
    <source>
        <dbReference type="Google" id="ProtNLM"/>
    </source>
</evidence>
<evidence type="ECO:0000313" key="3">
    <source>
        <dbReference type="EMBL" id="KAK1338237.1"/>
    </source>
</evidence>
<dbReference type="AlphaFoldDB" id="A0AA40LNE1"/>
<accession>A0AA40LNE1</accession>
<dbReference type="Proteomes" id="UP001177744">
    <property type="component" value="Unassembled WGS sequence"/>
</dbReference>
<gene>
    <name evidence="3" type="ORF">QTO34_001351</name>
</gene>
<keyword evidence="4" id="KW-1185">Reference proteome</keyword>
<evidence type="ECO:0000256" key="1">
    <source>
        <dbReference type="ARBA" id="ARBA00006062"/>
    </source>
</evidence>
<protein>
    <recommendedName>
        <fullName evidence="5">CDV3 homolog</fullName>
    </recommendedName>
</protein>
<dbReference type="InterPro" id="IPR026806">
    <property type="entry name" value="CDV3"/>
</dbReference>
<name>A0AA40LNE1_CNENI</name>
<evidence type="ECO:0000256" key="2">
    <source>
        <dbReference type="SAM" id="MobiDB-lite"/>
    </source>
</evidence>
<comment type="similarity">
    <text evidence="1">Belongs to the CDV3 family.</text>
</comment>
<dbReference type="PANTHER" id="PTHR16284:SF13">
    <property type="entry name" value="PROTEIN CDV3 HOMOLOG"/>
    <property type="match status" value="1"/>
</dbReference>
<dbReference type="GO" id="GO:0005737">
    <property type="term" value="C:cytoplasm"/>
    <property type="evidence" value="ECO:0007669"/>
    <property type="project" value="TreeGrafter"/>
</dbReference>
<proteinExistence type="inferred from homology"/>
<sequence length="111" mass="12408">MAVLVDENEWKEFEQEEIDYRGLRVQAVQISEKEEDDSEKREDPCYNWEEDGGGGGVGVEKSSGPWNKTARAQARPDSVIVTETPEPAMTSGVYTPTGAREPQQGKHHKNC</sequence>
<organism evidence="3 4">
    <name type="scientific">Cnephaeus nilssonii</name>
    <name type="common">Northern bat</name>
    <name type="synonym">Eptesicus nilssonii</name>
    <dbReference type="NCBI Taxonomy" id="3371016"/>
    <lineage>
        <taxon>Eukaryota</taxon>
        <taxon>Metazoa</taxon>
        <taxon>Chordata</taxon>
        <taxon>Craniata</taxon>
        <taxon>Vertebrata</taxon>
        <taxon>Euteleostomi</taxon>
        <taxon>Mammalia</taxon>
        <taxon>Eutheria</taxon>
        <taxon>Laurasiatheria</taxon>
        <taxon>Chiroptera</taxon>
        <taxon>Yangochiroptera</taxon>
        <taxon>Vespertilionidae</taxon>
        <taxon>Cnephaeus</taxon>
    </lineage>
</organism>
<reference evidence="3" key="1">
    <citation type="submission" date="2023-06" db="EMBL/GenBank/DDBJ databases">
        <title>Reference genome for the Northern bat (Eptesicus nilssonii), a most northern bat species.</title>
        <authorList>
            <person name="Laine V.N."/>
            <person name="Pulliainen A.T."/>
            <person name="Lilley T.M."/>
        </authorList>
    </citation>
    <scope>NUCLEOTIDE SEQUENCE</scope>
    <source>
        <strain evidence="3">BLF_Eptnil</strain>
        <tissue evidence="3">Kidney</tissue>
    </source>
</reference>
<dbReference type="EMBL" id="JAULJE010000010">
    <property type="protein sequence ID" value="KAK1338237.1"/>
    <property type="molecule type" value="Genomic_DNA"/>
</dbReference>
<comment type="caution">
    <text evidence="3">The sequence shown here is derived from an EMBL/GenBank/DDBJ whole genome shotgun (WGS) entry which is preliminary data.</text>
</comment>
<evidence type="ECO:0000313" key="4">
    <source>
        <dbReference type="Proteomes" id="UP001177744"/>
    </source>
</evidence>